<gene>
    <name evidence="2" type="ORF">HUO12_04280</name>
</gene>
<keyword evidence="3" id="KW-1185">Reference proteome</keyword>
<protein>
    <submittedName>
        <fullName evidence="2">NACHT domain-containing protein</fullName>
    </submittedName>
</protein>
<evidence type="ECO:0000313" key="3">
    <source>
        <dbReference type="Proteomes" id="UP000546031"/>
    </source>
</evidence>
<dbReference type="PANTHER" id="PTHR46312">
    <property type="entry name" value="NACHT DOMAIN-CONTAINING PROTEIN"/>
    <property type="match status" value="1"/>
</dbReference>
<evidence type="ECO:0000259" key="1">
    <source>
        <dbReference type="Pfam" id="PF05729"/>
    </source>
</evidence>
<sequence>MPAGEAAATAVAKELIEATGSKILDPISKKVSREIAKLRVHYTDTFQEHLASSLFRATYVKTVVSKDRAVRLRDIYVTLFLSQEDNGQFSDDQLDPTLNVGCRYIISGTGGAGKTILMKHLLLRCSEKADGKIPLFIELRNLEFAKKRKFPEIILAGICEDCDEESIELFLAGLEEGLFTLFFDGFDEINPEFTDQATKMIAAFSRKYKKCSVVMSTRPGTGIHSLVNFDVFHVLPLSKDQAIELIDKTKFDEVSKAKFRTALQQDLYDKHQTMMSIPILIVMMLLTFRSYGEIPDRMTVFYSQAFDTLYSIHDAEGKESYKRVHDSGLPPDLFRRVLNAFCYSSLCKYEIEFDRDSLNFYVEKGIKIAQAPCKTADYISDLIKNVCILQPDGTSYIFVHRSFQEFFAASFLSRYSGKQLFKAYDQLISVCGPDIIRMLAEIDRAKFERQWVLPKLEKFAEDLLRFKDKGAVEQASALAKRLIVRGESPHLMPGLSRSSLSSDGMMLAYATTDEIHPTKVIRQIEFGKTATQRIEAMRPRSAQSAAGRALQERRGRTIAQLTMTEENKLIMEDSNFSELFARYIDYVESVRTEVRQRVENDVVIEDIIFE</sequence>
<dbReference type="PANTHER" id="PTHR46312:SF2">
    <property type="entry name" value="NUCLEOTIDE-BINDING OLIGOMERIZATION DOMAIN-CONTAINING PROTEIN 2-LIKE"/>
    <property type="match status" value="1"/>
</dbReference>
<dbReference type="EMBL" id="JABWTA010000001">
    <property type="protein sequence ID" value="NVE94111.1"/>
    <property type="molecule type" value="Genomic_DNA"/>
</dbReference>
<dbReference type="Gene3D" id="3.40.50.300">
    <property type="entry name" value="P-loop containing nucleotide triphosphate hydrolases"/>
    <property type="match status" value="1"/>
</dbReference>
<dbReference type="Proteomes" id="UP000546031">
    <property type="component" value="Unassembled WGS sequence"/>
</dbReference>
<dbReference type="SUPFAM" id="SSF52540">
    <property type="entry name" value="P-loop containing nucleoside triphosphate hydrolases"/>
    <property type="match status" value="1"/>
</dbReference>
<dbReference type="RefSeq" id="WP_176272424.1">
    <property type="nucleotide sequence ID" value="NZ_JABWTA010000001.1"/>
</dbReference>
<evidence type="ECO:0000313" key="2">
    <source>
        <dbReference type="EMBL" id="NVE94111.1"/>
    </source>
</evidence>
<proteinExistence type="predicted"/>
<dbReference type="Pfam" id="PF05729">
    <property type="entry name" value="NACHT"/>
    <property type="match status" value="1"/>
</dbReference>
<dbReference type="InterPro" id="IPR027417">
    <property type="entry name" value="P-loop_NTPase"/>
</dbReference>
<accession>A0A850HAV6</accession>
<feature type="domain" description="NACHT" evidence="1">
    <location>
        <begin position="105"/>
        <end position="249"/>
    </location>
</feature>
<organism evidence="2 3">
    <name type="scientific">Altererythrobacter lutimaris</name>
    <dbReference type="NCBI Taxonomy" id="2743979"/>
    <lineage>
        <taxon>Bacteria</taxon>
        <taxon>Pseudomonadati</taxon>
        <taxon>Pseudomonadota</taxon>
        <taxon>Alphaproteobacteria</taxon>
        <taxon>Sphingomonadales</taxon>
        <taxon>Erythrobacteraceae</taxon>
        <taxon>Altererythrobacter</taxon>
    </lineage>
</organism>
<comment type="caution">
    <text evidence="2">The sequence shown here is derived from an EMBL/GenBank/DDBJ whole genome shotgun (WGS) entry which is preliminary data.</text>
</comment>
<name>A0A850HAV6_9SPHN</name>
<dbReference type="InterPro" id="IPR007111">
    <property type="entry name" value="NACHT_NTPase"/>
</dbReference>
<dbReference type="AlphaFoldDB" id="A0A850HAV6"/>
<reference evidence="2 3" key="1">
    <citation type="submission" date="2020-06" db="EMBL/GenBank/DDBJ databases">
        <title>Altererythrobacter lutimaris sp. nov., a marine bacterium isolated from a tidal flat.</title>
        <authorList>
            <person name="Kim D."/>
            <person name="Yoo Y."/>
            <person name="Kim J.-J."/>
        </authorList>
    </citation>
    <scope>NUCLEOTIDE SEQUENCE [LARGE SCALE GENOMIC DNA]</scope>
    <source>
        <strain evidence="2 3">JGD-16</strain>
    </source>
</reference>